<sequence length="141" mass="15295">MTFTEAEQRFMARQDRGHLATVGPDGVPQVKPLGFTYNGTLDTIDISGWNMAGSAKYRNVRANPHVAFVVDEVTEPTMEGAHFLEIRGEAEHAVGPHDPTGHLSTEIIRIHPRRVLSFNVDPDHPGFAARDIGPGGGSEVA</sequence>
<dbReference type="GO" id="GO:0070967">
    <property type="term" value="F:coenzyme F420 binding"/>
    <property type="evidence" value="ECO:0007669"/>
    <property type="project" value="TreeGrafter"/>
</dbReference>
<keyword evidence="1 3" id="KW-0560">Oxidoreductase</keyword>
<organism evidence="3 4">
    <name type="scientific">Trebonia kvetii</name>
    <dbReference type="NCBI Taxonomy" id="2480626"/>
    <lineage>
        <taxon>Bacteria</taxon>
        <taxon>Bacillati</taxon>
        <taxon>Actinomycetota</taxon>
        <taxon>Actinomycetes</taxon>
        <taxon>Streptosporangiales</taxon>
        <taxon>Treboniaceae</taxon>
        <taxon>Trebonia</taxon>
    </lineage>
</organism>
<feature type="domain" description="Pyridoxamine 5'-phosphate oxidase N-terminal" evidence="2">
    <location>
        <begin position="3"/>
        <end position="93"/>
    </location>
</feature>
<dbReference type="OrthoDB" id="3693562at2"/>
<dbReference type="GO" id="GO:0016627">
    <property type="term" value="F:oxidoreductase activity, acting on the CH-CH group of donors"/>
    <property type="evidence" value="ECO:0007669"/>
    <property type="project" value="TreeGrafter"/>
</dbReference>
<dbReference type="InterPro" id="IPR012349">
    <property type="entry name" value="Split_barrel_FMN-bd"/>
</dbReference>
<dbReference type="EC" id="1.-.-.-" evidence="3"/>
<dbReference type="SUPFAM" id="SSF50475">
    <property type="entry name" value="FMN-binding split barrel"/>
    <property type="match status" value="1"/>
</dbReference>
<dbReference type="EMBL" id="RPFW01000001">
    <property type="protein sequence ID" value="TVZ06374.1"/>
    <property type="molecule type" value="Genomic_DNA"/>
</dbReference>
<dbReference type="NCBIfam" id="TIGR04023">
    <property type="entry name" value="PPOX_MSMEG_5819"/>
    <property type="match status" value="1"/>
</dbReference>
<keyword evidence="4" id="KW-1185">Reference proteome</keyword>
<dbReference type="PANTHER" id="PTHR35176">
    <property type="entry name" value="HEME OXYGENASE HI_0854-RELATED"/>
    <property type="match status" value="1"/>
</dbReference>
<gene>
    <name evidence="3" type="ORF">EAS64_02825</name>
</gene>
<dbReference type="Gene3D" id="2.30.110.10">
    <property type="entry name" value="Electron Transport, Fmn-binding Protein, Chain A"/>
    <property type="match status" value="1"/>
</dbReference>
<evidence type="ECO:0000259" key="2">
    <source>
        <dbReference type="Pfam" id="PF01243"/>
    </source>
</evidence>
<dbReference type="InterPro" id="IPR052019">
    <property type="entry name" value="F420H2_bilvrd_red/Heme_oxyg"/>
</dbReference>
<name>A0A6P2C4S1_9ACTN</name>
<evidence type="ECO:0000256" key="1">
    <source>
        <dbReference type="ARBA" id="ARBA00023002"/>
    </source>
</evidence>
<evidence type="ECO:0000313" key="3">
    <source>
        <dbReference type="EMBL" id="TVZ06374.1"/>
    </source>
</evidence>
<dbReference type="InterPro" id="IPR024031">
    <property type="entry name" value="MSMEG_5819/OxyR"/>
</dbReference>
<dbReference type="Proteomes" id="UP000460272">
    <property type="component" value="Unassembled WGS sequence"/>
</dbReference>
<dbReference type="InterPro" id="IPR011576">
    <property type="entry name" value="Pyridox_Oxase_N"/>
</dbReference>
<dbReference type="Pfam" id="PF01243">
    <property type="entry name" value="PNPOx_N"/>
    <property type="match status" value="1"/>
</dbReference>
<dbReference type="AlphaFoldDB" id="A0A6P2C4S1"/>
<dbReference type="RefSeq" id="WP_145851129.1">
    <property type="nucleotide sequence ID" value="NZ_RPFW01000001.1"/>
</dbReference>
<reference evidence="3 4" key="1">
    <citation type="submission" date="2018-11" db="EMBL/GenBank/DDBJ databases">
        <title>Trebonia kvetii gen.nov., sp.nov., a novel acidophilic actinobacterium, and proposal of the new actinobacterial family Treboniaceae fam. nov.</title>
        <authorList>
            <person name="Rapoport D."/>
            <person name="Sagova-Mareckova M."/>
            <person name="Sedlacek I."/>
            <person name="Provaznik J."/>
            <person name="Kralova S."/>
            <person name="Pavlinic D."/>
            <person name="Benes V."/>
            <person name="Kopecky J."/>
        </authorList>
    </citation>
    <scope>NUCLEOTIDE SEQUENCE [LARGE SCALE GENOMIC DNA]</scope>
    <source>
        <strain evidence="3 4">15Tr583</strain>
    </source>
</reference>
<protein>
    <submittedName>
        <fullName evidence="3">PPOX class F420-dependent oxidoreductase</fullName>
        <ecNumber evidence="3">1.-.-.-</ecNumber>
    </submittedName>
</protein>
<dbReference type="PANTHER" id="PTHR35176:SF6">
    <property type="entry name" value="HEME OXYGENASE HI_0854-RELATED"/>
    <property type="match status" value="1"/>
</dbReference>
<accession>A0A6P2C4S1</accession>
<comment type="caution">
    <text evidence="3">The sequence shown here is derived from an EMBL/GenBank/DDBJ whole genome shotgun (WGS) entry which is preliminary data.</text>
</comment>
<proteinExistence type="predicted"/>
<dbReference type="GO" id="GO:0005829">
    <property type="term" value="C:cytosol"/>
    <property type="evidence" value="ECO:0007669"/>
    <property type="project" value="TreeGrafter"/>
</dbReference>
<evidence type="ECO:0000313" key="4">
    <source>
        <dbReference type="Proteomes" id="UP000460272"/>
    </source>
</evidence>